<protein>
    <recommendedName>
        <fullName evidence="4">Cyclase</fullName>
    </recommendedName>
</protein>
<name>A0A8E2JD30_9PEZI</name>
<evidence type="ECO:0008006" key="4">
    <source>
        <dbReference type="Google" id="ProtNLM"/>
    </source>
</evidence>
<dbReference type="Proteomes" id="UP000250266">
    <property type="component" value="Unassembled WGS sequence"/>
</dbReference>
<comment type="similarity">
    <text evidence="1">Belongs to the Cyclase 1 superfamily.</text>
</comment>
<gene>
    <name evidence="2" type="ORF">K432DRAFT_427889</name>
</gene>
<dbReference type="PANTHER" id="PTHR34861">
    <property type="match status" value="1"/>
</dbReference>
<dbReference type="PANTHER" id="PTHR34861:SF8">
    <property type="entry name" value="CYCLASE"/>
    <property type="match status" value="1"/>
</dbReference>
<dbReference type="SUPFAM" id="SSF102198">
    <property type="entry name" value="Putative cyclase"/>
    <property type="match status" value="1"/>
</dbReference>
<dbReference type="Pfam" id="PF04199">
    <property type="entry name" value="Cyclase"/>
    <property type="match status" value="1"/>
</dbReference>
<evidence type="ECO:0000313" key="2">
    <source>
        <dbReference type="EMBL" id="OCK77599.1"/>
    </source>
</evidence>
<dbReference type="InterPro" id="IPR037175">
    <property type="entry name" value="KFase_sf"/>
</dbReference>
<dbReference type="InterPro" id="IPR007325">
    <property type="entry name" value="KFase/CYL"/>
</dbReference>
<dbReference type="GO" id="GO:0004061">
    <property type="term" value="F:arylformamidase activity"/>
    <property type="evidence" value="ECO:0007669"/>
    <property type="project" value="InterPro"/>
</dbReference>
<dbReference type="GO" id="GO:0019441">
    <property type="term" value="P:L-tryptophan catabolic process to kynurenine"/>
    <property type="evidence" value="ECO:0007669"/>
    <property type="project" value="InterPro"/>
</dbReference>
<sequence length="331" mass="37157">MPASSNSPFDVPFDELPDRKRVWVGKPDSAEEGLGKLAILTPETVLRAATSEIRTGRRVTLGWDLTKLEVAGFDRQPCEHKIVPLLNGFAFDDIYTFNPQQSSQWDGLRHFSQPVLGATEDSTTRRVFYGGTTDAEILDRSNTRIGMQHWARQGIAGRGVLIDYASWAEKRGISYSTFSLHEVKLEDIKAIAAESRILFQKGDVLFIRIGMTKEWDERMSSQQKEAYATSDVPQHAGVEASEEVLRWIWDCGFAAVAGDAISWEVYPPKNPNMFLHEYLLAGWGIPIGEMFDLEELSRMCKELERWTFFVASAPLNMPGGVSSPPNCMAIF</sequence>
<dbReference type="AlphaFoldDB" id="A0A8E2JD30"/>
<accession>A0A8E2JD30</accession>
<dbReference type="Gene3D" id="3.50.30.50">
    <property type="entry name" value="Putative cyclase"/>
    <property type="match status" value="1"/>
</dbReference>
<evidence type="ECO:0000313" key="3">
    <source>
        <dbReference type="Proteomes" id="UP000250266"/>
    </source>
</evidence>
<evidence type="ECO:0000256" key="1">
    <source>
        <dbReference type="ARBA" id="ARBA00007865"/>
    </source>
</evidence>
<organism evidence="2 3">
    <name type="scientific">Lepidopterella palustris CBS 459.81</name>
    <dbReference type="NCBI Taxonomy" id="1314670"/>
    <lineage>
        <taxon>Eukaryota</taxon>
        <taxon>Fungi</taxon>
        <taxon>Dikarya</taxon>
        <taxon>Ascomycota</taxon>
        <taxon>Pezizomycotina</taxon>
        <taxon>Dothideomycetes</taxon>
        <taxon>Pleosporomycetidae</taxon>
        <taxon>Mytilinidiales</taxon>
        <taxon>Argynnaceae</taxon>
        <taxon>Lepidopterella</taxon>
    </lineage>
</organism>
<proteinExistence type="inferred from homology"/>
<reference evidence="2 3" key="1">
    <citation type="journal article" date="2016" name="Nat. Commun.">
        <title>Ectomycorrhizal ecology is imprinted in the genome of the dominant symbiotic fungus Cenococcum geophilum.</title>
        <authorList>
            <consortium name="DOE Joint Genome Institute"/>
            <person name="Peter M."/>
            <person name="Kohler A."/>
            <person name="Ohm R.A."/>
            <person name="Kuo A."/>
            <person name="Krutzmann J."/>
            <person name="Morin E."/>
            <person name="Arend M."/>
            <person name="Barry K.W."/>
            <person name="Binder M."/>
            <person name="Choi C."/>
            <person name="Clum A."/>
            <person name="Copeland A."/>
            <person name="Grisel N."/>
            <person name="Haridas S."/>
            <person name="Kipfer T."/>
            <person name="LaButti K."/>
            <person name="Lindquist E."/>
            <person name="Lipzen A."/>
            <person name="Maire R."/>
            <person name="Meier B."/>
            <person name="Mihaltcheva S."/>
            <person name="Molinier V."/>
            <person name="Murat C."/>
            <person name="Poggeler S."/>
            <person name="Quandt C.A."/>
            <person name="Sperisen C."/>
            <person name="Tritt A."/>
            <person name="Tisserant E."/>
            <person name="Crous P.W."/>
            <person name="Henrissat B."/>
            <person name="Nehls U."/>
            <person name="Egli S."/>
            <person name="Spatafora J.W."/>
            <person name="Grigoriev I.V."/>
            <person name="Martin F.M."/>
        </authorList>
    </citation>
    <scope>NUCLEOTIDE SEQUENCE [LARGE SCALE GENOMIC DNA]</scope>
    <source>
        <strain evidence="2 3">CBS 459.81</strain>
    </source>
</reference>
<dbReference type="EMBL" id="KV745115">
    <property type="protein sequence ID" value="OCK77599.1"/>
    <property type="molecule type" value="Genomic_DNA"/>
</dbReference>
<dbReference type="OrthoDB" id="5396at2759"/>
<keyword evidence="3" id="KW-1185">Reference proteome</keyword>